<dbReference type="Pfam" id="PF18233">
    <property type="entry name" value="Cdc13_OB4_dimer"/>
    <property type="match status" value="1"/>
</dbReference>
<gene>
    <name evidence="2" type="ORF">HG535_0G01260</name>
</gene>
<dbReference type="GO" id="GO:0000723">
    <property type="term" value="P:telomere maintenance"/>
    <property type="evidence" value="ECO:0007669"/>
    <property type="project" value="InterPro"/>
</dbReference>
<dbReference type="Pfam" id="PF02765">
    <property type="entry name" value="POT1"/>
    <property type="match status" value="1"/>
</dbReference>
<dbReference type="GeneID" id="59238025"/>
<dbReference type="Pfam" id="PF18691">
    <property type="entry name" value="Cdc13_OB2"/>
    <property type="match status" value="1"/>
</dbReference>
<dbReference type="EMBL" id="CP058610">
    <property type="protein sequence ID" value="QLG74242.1"/>
    <property type="molecule type" value="Genomic_DNA"/>
</dbReference>
<dbReference type="Gene3D" id="2.40.50.810">
    <property type="match status" value="1"/>
</dbReference>
<evidence type="ECO:0000313" key="2">
    <source>
        <dbReference type="EMBL" id="QLG74242.1"/>
    </source>
</evidence>
<dbReference type="RefSeq" id="XP_037145967.1">
    <property type="nucleotide sequence ID" value="XM_037290072.1"/>
</dbReference>
<reference evidence="2 3" key="1">
    <citation type="submission" date="2020-07" db="EMBL/GenBank/DDBJ databases">
        <title>The yeast mating-type switching endonuclease HO is a domesticated member of an unorthodox homing genetic element family.</title>
        <authorList>
            <person name="Coughlan A.Y."/>
            <person name="Lombardi L."/>
            <person name="Braun-Galleani S."/>
            <person name="Martos A.R."/>
            <person name="Galeote V."/>
            <person name="Bigey F."/>
            <person name="Dequin S."/>
            <person name="Byrne K.P."/>
            <person name="Wolfe K.H."/>
        </authorList>
    </citation>
    <scope>NUCLEOTIDE SEQUENCE [LARGE SCALE GENOMIC DNA]</scope>
    <source>
        <strain evidence="2 3">NRRL Y-6702</strain>
    </source>
</reference>
<keyword evidence="3" id="KW-1185">Reference proteome</keyword>
<dbReference type="InterPro" id="IPR041028">
    <property type="entry name" value="Cdc13_OB4_dimer"/>
</dbReference>
<dbReference type="Pfam" id="PF16853">
    <property type="entry name" value="CDC13_N"/>
    <property type="match status" value="1"/>
</dbReference>
<feature type="domain" description="Telomeric single stranded DNA binding POT1/Cdc13" evidence="1">
    <location>
        <begin position="402"/>
        <end position="564"/>
    </location>
</feature>
<sequence length="792" mass="90664">MHDARGNLSSRIDQVLVLTGLKHDEKSFALKLEKFADGKRDTIPYLAELSYNDKNSRRLARLVLLLMCQLFELRIDGLDSDYAFDLDDIHHTKLCLVKIAGLPGRIDKYYHIEPEEITPIDMDRAVEYAQNRQDTTYGMLIHDILGNLIEMNDDVRNTFQFDKLRNYDCTISDFIRSLRRSKVKQEEISLMRNPIFDVMRSTTTCEESLNDFNSQLASNETLDSSNNLDHGEETDLSSYAEISQETPHKRMKLVQSKNLIDVESIQNCLLGTEKTLFGKIFGIYPPKVKVGQKLSTIHLYFIPKGWPYDSTQLLIPNVNCIEIAVLENSGLFEIFTALLQNSYGFDEKLMLNDFSITIERVEKELKDDLLTAAWSLVEIGDEDLIKDLKIPKSVQLSKKDPFISLSELSLTTHDVKFVNIIGLLVSCSFESPSFVKMVLTDFTETKIPQKYLLDPFLIDFDNKLHSNMGVRAIMYPDKFEDFDNLIKREFRGKSIKDMFLPGAGCNISHRGIACKFLLRVNIYGGKLNAIVRECEPITCRMKKHVDNNNSEEKNLLNQLYARAFNSIPLPSIRKFLQFYSTCFPYDEAEEDPNGLIIKNSKFHSSNEAAIRLLPSIHLDDLKEYKLEQEADITLLNQSTDLNILHEVEGQVISINYDQTRLEILITNSIFQKDFIDPERVARIEIFGAQNLNYFFNNGRTEVDQQSIDALKEIAVGEELKFKIVRGIIPLYTKRGQQSGLMFWSPIELTMLEIKSQLDSCGGASLKEEEHDGLLQSLMTFSSKAKFGNPTPH</sequence>
<dbReference type="GO" id="GO:0000781">
    <property type="term" value="C:chromosome, telomeric region"/>
    <property type="evidence" value="ECO:0007669"/>
    <property type="project" value="InterPro"/>
</dbReference>
<accession>A0A7H9B923</accession>
<dbReference type="GO" id="GO:0003677">
    <property type="term" value="F:DNA binding"/>
    <property type="evidence" value="ECO:0007669"/>
    <property type="project" value="InterPro"/>
</dbReference>
<dbReference type="InterPro" id="IPR012340">
    <property type="entry name" value="NA-bd_OB-fold"/>
</dbReference>
<dbReference type="InterPro" id="IPR040650">
    <property type="entry name" value="Cdc13_OB2"/>
</dbReference>
<organism evidence="2 3">
    <name type="scientific">Zygotorulaspora mrakii</name>
    <name type="common">Zygosaccharomyces mrakii</name>
    <dbReference type="NCBI Taxonomy" id="42260"/>
    <lineage>
        <taxon>Eukaryota</taxon>
        <taxon>Fungi</taxon>
        <taxon>Dikarya</taxon>
        <taxon>Ascomycota</taxon>
        <taxon>Saccharomycotina</taxon>
        <taxon>Saccharomycetes</taxon>
        <taxon>Saccharomycetales</taxon>
        <taxon>Saccharomycetaceae</taxon>
        <taxon>Zygotorulaspora</taxon>
    </lineage>
</organism>
<name>A0A7H9B923_ZYGMR</name>
<dbReference type="Proteomes" id="UP000509704">
    <property type="component" value="Chromosome 7"/>
</dbReference>
<proteinExistence type="predicted"/>
<dbReference type="KEGG" id="zmk:HG535_0G01260"/>
<dbReference type="InterPro" id="IPR031749">
    <property type="entry name" value="Cdc13_N"/>
</dbReference>
<evidence type="ECO:0000313" key="3">
    <source>
        <dbReference type="Proteomes" id="UP000509704"/>
    </source>
</evidence>
<dbReference type="InterPro" id="IPR011564">
    <property type="entry name" value="Telomer_end-bd_POT1/Cdc13"/>
</dbReference>
<protein>
    <recommendedName>
        <fullName evidence="1">Telomeric single stranded DNA binding POT1/Cdc13 domain-containing protein</fullName>
    </recommendedName>
</protein>
<dbReference type="OrthoDB" id="4067010at2759"/>
<dbReference type="SUPFAM" id="SSF50249">
    <property type="entry name" value="Nucleic acid-binding proteins"/>
    <property type="match status" value="1"/>
</dbReference>
<dbReference type="Gene3D" id="2.40.50.140">
    <property type="entry name" value="Nucleic acid-binding proteins"/>
    <property type="match status" value="1"/>
</dbReference>
<dbReference type="Gene3D" id="2.40.50.800">
    <property type="match status" value="1"/>
</dbReference>
<evidence type="ECO:0000259" key="1">
    <source>
        <dbReference type="SMART" id="SM00976"/>
    </source>
</evidence>
<dbReference type="Gene3D" id="1.10.10.2380">
    <property type="match status" value="1"/>
</dbReference>
<dbReference type="Gene3D" id="2.40.50.860">
    <property type="match status" value="1"/>
</dbReference>
<dbReference type="AlphaFoldDB" id="A0A7H9B923"/>
<dbReference type="SMART" id="SM00976">
    <property type="entry name" value="Telo_bind"/>
    <property type="match status" value="1"/>
</dbReference>